<dbReference type="InterPro" id="IPR015421">
    <property type="entry name" value="PyrdxlP-dep_Trfase_major"/>
</dbReference>
<dbReference type="FunFam" id="3.40.640.10:FF:000046">
    <property type="entry name" value="Cystathionine gamma-lyase"/>
    <property type="match status" value="1"/>
</dbReference>
<comment type="cofactor">
    <cofactor evidence="1 5">
        <name>pyridoxal 5'-phosphate</name>
        <dbReference type="ChEBI" id="CHEBI:597326"/>
    </cofactor>
</comment>
<evidence type="ECO:0000256" key="3">
    <source>
        <dbReference type="ARBA" id="ARBA00022898"/>
    </source>
</evidence>
<evidence type="ECO:0000313" key="6">
    <source>
        <dbReference type="EMBL" id="KAL3691733.1"/>
    </source>
</evidence>
<comment type="caution">
    <text evidence="6">The sequence shown here is derived from an EMBL/GenBank/DDBJ whole genome shotgun (WGS) entry which is preliminary data.</text>
</comment>
<dbReference type="GO" id="GO:0003824">
    <property type="term" value="F:catalytic activity"/>
    <property type="evidence" value="ECO:0007669"/>
    <property type="project" value="UniProtKB-ARBA"/>
</dbReference>
<dbReference type="AlphaFoldDB" id="A0ABD3HJW6"/>
<organism evidence="6 7">
    <name type="scientific">Riccia sorocarpa</name>
    <dbReference type="NCBI Taxonomy" id="122646"/>
    <lineage>
        <taxon>Eukaryota</taxon>
        <taxon>Viridiplantae</taxon>
        <taxon>Streptophyta</taxon>
        <taxon>Embryophyta</taxon>
        <taxon>Marchantiophyta</taxon>
        <taxon>Marchantiopsida</taxon>
        <taxon>Marchantiidae</taxon>
        <taxon>Marchantiales</taxon>
        <taxon>Ricciaceae</taxon>
        <taxon>Riccia</taxon>
    </lineage>
</organism>
<dbReference type="SUPFAM" id="SSF53383">
    <property type="entry name" value="PLP-dependent transferases"/>
    <property type="match status" value="1"/>
</dbReference>
<dbReference type="Proteomes" id="UP001633002">
    <property type="component" value="Unassembled WGS sequence"/>
</dbReference>
<comment type="similarity">
    <text evidence="2 5">Belongs to the trans-sulfuration enzymes family.</text>
</comment>
<dbReference type="PIRSF" id="PIRSF001434">
    <property type="entry name" value="CGS"/>
    <property type="match status" value="1"/>
</dbReference>
<evidence type="ECO:0008006" key="8">
    <source>
        <dbReference type="Google" id="ProtNLM"/>
    </source>
</evidence>
<proteinExistence type="inferred from homology"/>
<reference evidence="6 7" key="1">
    <citation type="submission" date="2024-09" db="EMBL/GenBank/DDBJ databases">
        <title>Chromosome-scale assembly of Riccia sorocarpa.</title>
        <authorList>
            <person name="Paukszto L."/>
        </authorList>
    </citation>
    <scope>NUCLEOTIDE SEQUENCE [LARGE SCALE GENOMIC DNA]</scope>
    <source>
        <strain evidence="6">LP-2024</strain>
        <tissue evidence="6">Aerial parts of the thallus</tissue>
    </source>
</reference>
<dbReference type="InterPro" id="IPR000277">
    <property type="entry name" value="Cys/Met-Metab_PyrdxlP-dep_enz"/>
</dbReference>
<evidence type="ECO:0000256" key="1">
    <source>
        <dbReference type="ARBA" id="ARBA00001933"/>
    </source>
</evidence>
<dbReference type="InterPro" id="IPR015422">
    <property type="entry name" value="PyrdxlP-dep_Trfase_small"/>
</dbReference>
<evidence type="ECO:0000256" key="4">
    <source>
        <dbReference type="PIRSR" id="PIRSR001434-2"/>
    </source>
</evidence>
<evidence type="ECO:0000256" key="2">
    <source>
        <dbReference type="ARBA" id="ARBA00009077"/>
    </source>
</evidence>
<evidence type="ECO:0000256" key="5">
    <source>
        <dbReference type="RuleBase" id="RU362118"/>
    </source>
</evidence>
<gene>
    <name evidence="6" type="ORF">R1sor_005384</name>
</gene>
<keyword evidence="3 4" id="KW-0663">Pyridoxal phosphate</keyword>
<protein>
    <recommendedName>
        <fullName evidence="8">Cystathionine gamma-synthase</fullName>
    </recommendedName>
</protein>
<dbReference type="EMBL" id="JBJQOH010000003">
    <property type="protein sequence ID" value="KAL3691733.1"/>
    <property type="molecule type" value="Genomic_DNA"/>
</dbReference>
<evidence type="ECO:0000313" key="7">
    <source>
        <dbReference type="Proteomes" id="UP001633002"/>
    </source>
</evidence>
<dbReference type="PROSITE" id="PS00868">
    <property type="entry name" value="CYS_MET_METAB_PP"/>
    <property type="match status" value="1"/>
</dbReference>
<dbReference type="InterPro" id="IPR015424">
    <property type="entry name" value="PyrdxlP-dep_Trfase"/>
</dbReference>
<dbReference type="Gene3D" id="3.90.1150.10">
    <property type="entry name" value="Aspartate Aminotransferase, domain 1"/>
    <property type="match status" value="1"/>
</dbReference>
<dbReference type="InterPro" id="IPR054542">
    <property type="entry name" value="Cys_met_metab_PP"/>
</dbReference>
<dbReference type="Gene3D" id="3.40.640.10">
    <property type="entry name" value="Type I PLP-dependent aspartate aminotransferase-like (Major domain)"/>
    <property type="match status" value="1"/>
</dbReference>
<sequence length="419" mass="44751">MEGTAVGFENDLTEKLKLNHEELQVATIAAQAGFCNKENFVDRTGHGKAIYAASVYEFESLEEYMASAHTYGRCGHPNSDDMAHAIACLESAEAGLATSSGMGAIVCTVLSLMKGGDTMIVHADTNGGTNFFFAEHVRSFGMKVEFVDVLDVVTLEATLSRCKETSSDDSRVLIFFETITNPLLRVADVAAISAVGKRFGALLLVDNTFATPLRCKPLLQGADVVVHSATKFLGGHSDMIAGAVVGSAKLVSQAKAVADCWGLSISPFEAWLCVRSIRTLEIRMERSWATAEKLAVRLRAEKHGILQVNSPPKCAVLSFEVVGGLEGVKTVIRSLGVIKFASSLGGVTTTVSHPASDSHADLHPEERDHIGIHDGLIRLSVGLEDFEDISTDLLRAIRTAAAATPASVVRIDEDPSFTS</sequence>
<keyword evidence="7" id="KW-1185">Reference proteome</keyword>
<dbReference type="PANTHER" id="PTHR11808:SF89">
    <property type="entry name" value="METHIONINE GAMMA-LYASE"/>
    <property type="match status" value="1"/>
</dbReference>
<dbReference type="PANTHER" id="PTHR11808">
    <property type="entry name" value="TRANS-SULFURATION ENZYME FAMILY MEMBER"/>
    <property type="match status" value="1"/>
</dbReference>
<feature type="modified residue" description="N6-(pyridoxal phosphate)lysine" evidence="4">
    <location>
        <position position="231"/>
    </location>
</feature>
<name>A0ABD3HJW6_9MARC</name>
<accession>A0ABD3HJW6</accession>
<dbReference type="Pfam" id="PF01053">
    <property type="entry name" value="Cys_Met_Meta_PP"/>
    <property type="match status" value="1"/>
</dbReference>